<dbReference type="InterPro" id="IPR023845">
    <property type="entry name" value="DUF3817_TM"/>
</dbReference>
<evidence type="ECO:0000256" key="5">
    <source>
        <dbReference type="ARBA" id="ARBA00023136"/>
    </source>
</evidence>
<keyword evidence="3 6" id="KW-0812">Transmembrane</keyword>
<evidence type="ECO:0000259" key="7">
    <source>
        <dbReference type="Pfam" id="PF12823"/>
    </source>
</evidence>
<dbReference type="Pfam" id="PF12823">
    <property type="entry name" value="DUF3817"/>
    <property type="match status" value="1"/>
</dbReference>
<evidence type="ECO:0000256" key="2">
    <source>
        <dbReference type="ARBA" id="ARBA00022475"/>
    </source>
</evidence>
<keyword evidence="4 6" id="KW-1133">Transmembrane helix</keyword>
<keyword evidence="5 6" id="KW-0472">Membrane</keyword>
<protein>
    <submittedName>
        <fullName evidence="8">DUF3817 domain-containing protein</fullName>
    </submittedName>
</protein>
<dbReference type="NCBIfam" id="TIGR03954">
    <property type="entry name" value="integ_memb_HG"/>
    <property type="match status" value="1"/>
</dbReference>
<evidence type="ECO:0000256" key="6">
    <source>
        <dbReference type="SAM" id="Phobius"/>
    </source>
</evidence>
<sequence>MLSDHLRHLRRCALAESVTLLLLLCVAVPLKHAAGWPWGVNVMGPLHGLAFVLYGWRLLVTATYAGWPVTLTLRLAAAAFLPLGGWLVHRYVLRARTTLLALSA</sequence>
<evidence type="ECO:0000256" key="3">
    <source>
        <dbReference type="ARBA" id="ARBA00022692"/>
    </source>
</evidence>
<evidence type="ECO:0000256" key="1">
    <source>
        <dbReference type="ARBA" id="ARBA00004651"/>
    </source>
</evidence>
<proteinExistence type="predicted"/>
<gene>
    <name evidence="8" type="ORF">SM757_26220</name>
</gene>
<organism evidence="8 9">
    <name type="scientific">Azohydromonas lata</name>
    <dbReference type="NCBI Taxonomy" id="45677"/>
    <lineage>
        <taxon>Bacteria</taxon>
        <taxon>Pseudomonadati</taxon>
        <taxon>Pseudomonadota</taxon>
        <taxon>Betaproteobacteria</taxon>
        <taxon>Burkholderiales</taxon>
        <taxon>Sphaerotilaceae</taxon>
        <taxon>Azohydromonas</taxon>
    </lineage>
</organism>
<dbReference type="RefSeq" id="WP_322467646.1">
    <property type="nucleotide sequence ID" value="NZ_JAXOJX010000058.1"/>
</dbReference>
<evidence type="ECO:0000313" key="9">
    <source>
        <dbReference type="Proteomes" id="UP001293718"/>
    </source>
</evidence>
<accession>A0ABU5IMF9</accession>
<dbReference type="Proteomes" id="UP001293718">
    <property type="component" value="Unassembled WGS sequence"/>
</dbReference>
<dbReference type="EMBL" id="JAXOJX010000058">
    <property type="protein sequence ID" value="MDZ5460080.1"/>
    <property type="molecule type" value="Genomic_DNA"/>
</dbReference>
<feature type="transmembrane region" description="Helical" evidence="6">
    <location>
        <begin position="12"/>
        <end position="30"/>
    </location>
</feature>
<evidence type="ECO:0000256" key="4">
    <source>
        <dbReference type="ARBA" id="ARBA00022989"/>
    </source>
</evidence>
<comment type="caution">
    <text evidence="8">The sequence shown here is derived from an EMBL/GenBank/DDBJ whole genome shotgun (WGS) entry which is preliminary data.</text>
</comment>
<keyword evidence="2" id="KW-1003">Cell membrane</keyword>
<comment type="subcellular location">
    <subcellularLocation>
        <location evidence="1">Cell membrane</location>
        <topology evidence="1">Multi-pass membrane protein</topology>
    </subcellularLocation>
</comment>
<reference evidence="8 9" key="1">
    <citation type="submission" date="2023-11" db="EMBL/GenBank/DDBJ databases">
        <title>Draft genome of Azohydromonas lata strain H1 (DSM1123), a polyhydroxyalkanoate producer.</title>
        <authorList>
            <person name="Traversa D."/>
            <person name="D'Addabbo P."/>
            <person name="Pazzani C."/>
            <person name="Manzari C."/>
            <person name="Chiara M."/>
            <person name="Scrascia M."/>
        </authorList>
    </citation>
    <scope>NUCLEOTIDE SEQUENCE [LARGE SCALE GENOMIC DNA]</scope>
    <source>
        <strain evidence="8 9">H1</strain>
    </source>
</reference>
<feature type="transmembrane region" description="Helical" evidence="6">
    <location>
        <begin position="71"/>
        <end position="92"/>
    </location>
</feature>
<evidence type="ECO:0000313" key="8">
    <source>
        <dbReference type="EMBL" id="MDZ5460080.1"/>
    </source>
</evidence>
<keyword evidence="9" id="KW-1185">Reference proteome</keyword>
<name>A0ABU5IMF9_9BURK</name>
<feature type="domain" description="DUF3817" evidence="7">
    <location>
        <begin position="6"/>
        <end position="93"/>
    </location>
</feature>